<keyword evidence="4" id="KW-1185">Reference proteome</keyword>
<organism evidence="3">
    <name type="scientific">Oryza brachyantha</name>
    <name type="common">malo sina</name>
    <dbReference type="NCBI Taxonomy" id="4533"/>
    <lineage>
        <taxon>Eukaryota</taxon>
        <taxon>Viridiplantae</taxon>
        <taxon>Streptophyta</taxon>
        <taxon>Embryophyta</taxon>
        <taxon>Tracheophyta</taxon>
        <taxon>Spermatophyta</taxon>
        <taxon>Magnoliopsida</taxon>
        <taxon>Liliopsida</taxon>
        <taxon>Poales</taxon>
        <taxon>Poaceae</taxon>
        <taxon>BOP clade</taxon>
        <taxon>Oryzoideae</taxon>
        <taxon>Oryzeae</taxon>
        <taxon>Oryzinae</taxon>
        <taxon>Oryza</taxon>
    </lineage>
</organism>
<dbReference type="EnsemblPlants" id="OB04G14310.1">
    <property type="protein sequence ID" value="OB04G14310.1"/>
    <property type="gene ID" value="OB04G14310"/>
</dbReference>
<feature type="transmembrane region" description="Helical" evidence="2">
    <location>
        <begin position="144"/>
        <end position="167"/>
    </location>
</feature>
<dbReference type="STRING" id="4533.J3LWA6"/>
<sequence length="173" mass="17359">MEQDAAASRGTVGPGATTAGVPAGTGAPMGDGAVRRPAEGSRSAEASRPAEGHLGDDRGSLCGGGGGAICYGGQESWCGGGGGIWCGGGQPRSRGASRIWCDGRGSCGCSCAVRFLPSTLVTLAACLETTAGQLSFHGLHHGNALLTVFTLLYVDVLATTGTMYYMAVRPVHR</sequence>
<reference evidence="3" key="1">
    <citation type="journal article" date="2013" name="Nat. Commun.">
        <title>Whole-genome sequencing of Oryza brachyantha reveals mechanisms underlying Oryza genome evolution.</title>
        <authorList>
            <person name="Chen J."/>
            <person name="Huang Q."/>
            <person name="Gao D."/>
            <person name="Wang J."/>
            <person name="Lang Y."/>
            <person name="Liu T."/>
            <person name="Li B."/>
            <person name="Bai Z."/>
            <person name="Luis Goicoechea J."/>
            <person name="Liang C."/>
            <person name="Chen C."/>
            <person name="Zhang W."/>
            <person name="Sun S."/>
            <person name="Liao Y."/>
            <person name="Zhang X."/>
            <person name="Yang L."/>
            <person name="Song C."/>
            <person name="Wang M."/>
            <person name="Shi J."/>
            <person name="Liu G."/>
            <person name="Liu J."/>
            <person name="Zhou H."/>
            <person name="Zhou W."/>
            <person name="Yu Q."/>
            <person name="An N."/>
            <person name="Chen Y."/>
            <person name="Cai Q."/>
            <person name="Wang B."/>
            <person name="Liu B."/>
            <person name="Min J."/>
            <person name="Huang Y."/>
            <person name="Wu H."/>
            <person name="Li Z."/>
            <person name="Zhang Y."/>
            <person name="Yin Y."/>
            <person name="Song W."/>
            <person name="Jiang J."/>
            <person name="Jackson S.A."/>
            <person name="Wing R.A."/>
            <person name="Wang J."/>
            <person name="Chen M."/>
        </authorList>
    </citation>
    <scope>NUCLEOTIDE SEQUENCE [LARGE SCALE GENOMIC DNA]</scope>
    <source>
        <strain evidence="3">cv. IRGC 101232</strain>
    </source>
</reference>
<dbReference type="HOGENOM" id="CLU_1549946_0_0_1"/>
<feature type="region of interest" description="Disordered" evidence="1">
    <location>
        <begin position="1"/>
        <end position="56"/>
    </location>
</feature>
<feature type="compositionally biased region" description="Low complexity" evidence="1">
    <location>
        <begin position="10"/>
        <end position="28"/>
    </location>
</feature>
<proteinExistence type="predicted"/>
<evidence type="ECO:0000313" key="4">
    <source>
        <dbReference type="Proteomes" id="UP000006038"/>
    </source>
</evidence>
<protein>
    <submittedName>
        <fullName evidence="3">Uncharacterized protein</fullName>
    </submittedName>
</protein>
<accession>J3LWA6</accession>
<evidence type="ECO:0000256" key="2">
    <source>
        <dbReference type="SAM" id="Phobius"/>
    </source>
</evidence>
<keyword evidence="2" id="KW-0812">Transmembrane</keyword>
<evidence type="ECO:0000256" key="1">
    <source>
        <dbReference type="SAM" id="MobiDB-lite"/>
    </source>
</evidence>
<dbReference type="Gramene" id="OB04G14310.1">
    <property type="protein sequence ID" value="OB04G14310.1"/>
    <property type="gene ID" value="OB04G14310"/>
</dbReference>
<dbReference type="AlphaFoldDB" id="J3LWA6"/>
<keyword evidence="2" id="KW-0472">Membrane</keyword>
<name>J3LWA6_ORYBR</name>
<keyword evidence="2" id="KW-1133">Transmembrane helix</keyword>
<reference evidence="3" key="2">
    <citation type="submission" date="2013-04" db="UniProtKB">
        <authorList>
            <consortium name="EnsemblPlants"/>
        </authorList>
    </citation>
    <scope>IDENTIFICATION</scope>
</reference>
<dbReference type="Proteomes" id="UP000006038">
    <property type="component" value="Chromosome 4"/>
</dbReference>
<evidence type="ECO:0000313" key="3">
    <source>
        <dbReference type="EnsemblPlants" id="OB04G14310.1"/>
    </source>
</evidence>